<protein>
    <recommendedName>
        <fullName evidence="2">Phosphoesterase</fullName>
        <ecNumber evidence="2">3.1.4.-</ecNumber>
    </recommendedName>
</protein>
<reference evidence="4" key="1">
    <citation type="submission" date="2023-12" db="EMBL/GenBank/DDBJ databases">
        <title>Fervidustalea candida gen. nov., sp. nov., a novel member of the family Paenibacillaceae isolated from a geothermal area.</title>
        <authorList>
            <person name="Li W.-J."/>
            <person name="Jiao J.-Y."/>
            <person name="Chen Y."/>
        </authorList>
    </citation>
    <scope>NUCLEOTIDE SEQUENCE</scope>
    <source>
        <strain evidence="4">SYSU GA230002</strain>
    </source>
</reference>
<keyword evidence="5" id="KW-1185">Reference proteome</keyword>
<keyword evidence="2" id="KW-0479">Metal-binding</keyword>
<dbReference type="CDD" id="cd00841">
    <property type="entry name" value="MPP_YfcE"/>
    <property type="match status" value="1"/>
</dbReference>
<evidence type="ECO:0000256" key="2">
    <source>
        <dbReference type="RuleBase" id="RU362039"/>
    </source>
</evidence>
<dbReference type="InterPro" id="IPR029052">
    <property type="entry name" value="Metallo-depent_PP-like"/>
</dbReference>
<dbReference type="NCBIfam" id="TIGR00040">
    <property type="entry name" value="yfcE"/>
    <property type="match status" value="1"/>
</dbReference>
<dbReference type="InterPro" id="IPR000979">
    <property type="entry name" value="Phosphodiesterase_MJ0936/Vps29"/>
</dbReference>
<accession>A0ABU5ZGK5</accession>
<dbReference type="Proteomes" id="UP001310386">
    <property type="component" value="Unassembled WGS sequence"/>
</dbReference>
<evidence type="ECO:0000256" key="1">
    <source>
        <dbReference type="ARBA" id="ARBA00008950"/>
    </source>
</evidence>
<evidence type="ECO:0000313" key="5">
    <source>
        <dbReference type="Proteomes" id="UP001310386"/>
    </source>
</evidence>
<dbReference type="EC" id="3.1.4.-" evidence="2"/>
<dbReference type="PANTHER" id="PTHR11124">
    <property type="entry name" value="VACUOLAR SORTING PROTEIN VPS29"/>
    <property type="match status" value="1"/>
</dbReference>
<sequence>MKIGVISDTHMPSRAKKLPQRLVDGLQGVDMILHAGDWISPELADLLAEIAPVDGVAGNNDGSEIRARFGRQKVLTLEGVRIGLIHGDGHHKSTQETALGAFRTLQVDMVIFGHSHIPYKRMHHDILLFNPGSPTDKRFEKQYSYGIVSIGDTIAAEHYYYDDKS</sequence>
<dbReference type="RefSeq" id="WP_371753757.1">
    <property type="nucleotide sequence ID" value="NZ_JAYJLD010000009.1"/>
</dbReference>
<name>A0ABU5ZGK5_9BACL</name>
<dbReference type="InterPro" id="IPR041802">
    <property type="entry name" value="MPP_YfcE"/>
</dbReference>
<dbReference type="EMBL" id="JAYJLD010000009">
    <property type="protein sequence ID" value="MEB3101638.1"/>
    <property type="molecule type" value="Genomic_DNA"/>
</dbReference>
<feature type="domain" description="Calcineurin-like phosphoesterase" evidence="3">
    <location>
        <begin position="1"/>
        <end position="151"/>
    </location>
</feature>
<proteinExistence type="inferred from homology"/>
<evidence type="ECO:0000259" key="3">
    <source>
        <dbReference type="Pfam" id="PF12850"/>
    </source>
</evidence>
<comment type="similarity">
    <text evidence="1 2">Belongs to the metallophosphoesterase superfamily. YfcE family.</text>
</comment>
<dbReference type="Pfam" id="PF12850">
    <property type="entry name" value="Metallophos_2"/>
    <property type="match status" value="1"/>
</dbReference>
<dbReference type="SUPFAM" id="SSF56300">
    <property type="entry name" value="Metallo-dependent phosphatases"/>
    <property type="match status" value="1"/>
</dbReference>
<dbReference type="InterPro" id="IPR024654">
    <property type="entry name" value="Calcineurin-like_PHP_lpxH"/>
</dbReference>
<comment type="cofactor">
    <cofactor evidence="2">
        <name>a divalent metal cation</name>
        <dbReference type="ChEBI" id="CHEBI:60240"/>
    </cofactor>
</comment>
<gene>
    <name evidence="4" type="ORF">VF724_08175</name>
</gene>
<evidence type="ECO:0000313" key="4">
    <source>
        <dbReference type="EMBL" id="MEB3101638.1"/>
    </source>
</evidence>
<comment type="caution">
    <text evidence="4">The sequence shown here is derived from an EMBL/GenBank/DDBJ whole genome shotgun (WGS) entry which is preliminary data.</text>
</comment>
<dbReference type="Gene3D" id="3.60.21.10">
    <property type="match status" value="1"/>
</dbReference>
<organism evidence="4 5">
    <name type="scientific">Ferviditalea candida</name>
    <dbReference type="NCBI Taxonomy" id="3108399"/>
    <lineage>
        <taxon>Bacteria</taxon>
        <taxon>Bacillati</taxon>
        <taxon>Bacillota</taxon>
        <taxon>Bacilli</taxon>
        <taxon>Bacillales</taxon>
        <taxon>Paenibacillaceae</taxon>
        <taxon>Ferviditalea</taxon>
    </lineage>
</organism>